<feature type="binding site" evidence="6">
    <location>
        <position position="166"/>
    </location>
    <ligand>
        <name>FAD</name>
        <dbReference type="ChEBI" id="CHEBI:57692"/>
    </ligand>
</feature>
<dbReference type="PIRSF" id="PIRSF000189">
    <property type="entry name" value="D-aa_oxidase"/>
    <property type="match status" value="1"/>
</dbReference>
<feature type="domain" description="FAD dependent oxidoreductase" evidence="7">
    <location>
        <begin position="11"/>
        <end position="389"/>
    </location>
</feature>
<dbReference type="InterPro" id="IPR006076">
    <property type="entry name" value="FAD-dep_OxRdtase"/>
</dbReference>
<sequence>MNSGTKSGNYDAVILGCGILGLSIATELQKKGLKIALVGKDLPEDIDSTGFASPWAGANWHSFATDPKEEKRDVYTYKEFLKLSKTNPDFCERRSHIGYFNGKLEHPWYKEEKELLEYRELTREELPSRYEYGATFQTFTLNTPLYLKHLANNLRSNGVPIIKFRVSSLNELYNLPLFGKVNLVINSSGLGSKSLLGVKDLNCFPIKGQTILVKAPDVKTCYSFKDLSSSSDNNSTNNNHNGLSTYIIPRPGNENHCILGGLFLLNNWSTDINFNIQNEILKNCYKLCPLLDNKKGKGCIKDINIISHNIGLRPARKNGLRCELNEYNLSSSSSSSNSKEDENILLLPEKGKLDTKDGRNSRKVHVIHAYGIGPAGYQASLGISKEVGELVDQWLEITKSENKAKL</sequence>
<keyword evidence="3" id="KW-0285">Flavoprotein</keyword>
<organism evidence="8 9">
    <name type="scientific">Kwoniella dendrophila CBS 6074</name>
    <dbReference type="NCBI Taxonomy" id="1295534"/>
    <lineage>
        <taxon>Eukaryota</taxon>
        <taxon>Fungi</taxon>
        <taxon>Dikarya</taxon>
        <taxon>Basidiomycota</taxon>
        <taxon>Agaricomycotina</taxon>
        <taxon>Tremellomycetes</taxon>
        <taxon>Tremellales</taxon>
        <taxon>Cryptococcaceae</taxon>
        <taxon>Kwoniella</taxon>
    </lineage>
</organism>
<dbReference type="RefSeq" id="XP_066079878.1">
    <property type="nucleotide sequence ID" value="XM_066223781.1"/>
</dbReference>
<comment type="similarity">
    <text evidence="2">Belongs to the DAMOX/DASOX family.</text>
</comment>
<dbReference type="PANTHER" id="PTHR11530">
    <property type="entry name" value="D-AMINO ACID OXIDASE"/>
    <property type="match status" value="1"/>
</dbReference>
<name>A0AAX4K603_9TREE</name>
<evidence type="ECO:0000256" key="6">
    <source>
        <dbReference type="PIRSR" id="PIRSR000189-1"/>
    </source>
</evidence>
<comment type="cofactor">
    <cofactor evidence="1 6">
        <name>FAD</name>
        <dbReference type="ChEBI" id="CHEBI:57692"/>
    </cofactor>
</comment>
<dbReference type="InterPro" id="IPR023209">
    <property type="entry name" value="DAO"/>
</dbReference>
<dbReference type="EMBL" id="CP144108">
    <property type="protein sequence ID" value="WWC93116.1"/>
    <property type="molecule type" value="Genomic_DNA"/>
</dbReference>
<feature type="binding site" evidence="6">
    <location>
        <position position="313"/>
    </location>
    <ligand>
        <name>D-serine</name>
        <dbReference type="ChEBI" id="CHEBI:35247"/>
    </ligand>
</feature>
<dbReference type="GO" id="GO:0005737">
    <property type="term" value="C:cytoplasm"/>
    <property type="evidence" value="ECO:0007669"/>
    <property type="project" value="TreeGrafter"/>
</dbReference>
<evidence type="ECO:0000256" key="1">
    <source>
        <dbReference type="ARBA" id="ARBA00001974"/>
    </source>
</evidence>
<dbReference type="Pfam" id="PF01266">
    <property type="entry name" value="DAO"/>
    <property type="match status" value="1"/>
</dbReference>
<dbReference type="GO" id="GO:0071949">
    <property type="term" value="F:FAD binding"/>
    <property type="evidence" value="ECO:0007669"/>
    <property type="project" value="InterPro"/>
</dbReference>
<accession>A0AAX4K603</accession>
<evidence type="ECO:0000313" key="8">
    <source>
        <dbReference type="EMBL" id="WWC93116.1"/>
    </source>
</evidence>
<reference evidence="8 9" key="1">
    <citation type="submission" date="2024-01" db="EMBL/GenBank/DDBJ databases">
        <title>Comparative genomics of Cryptococcus and Kwoniella reveals pathogenesis evolution and contrasting modes of karyotype evolution via chromosome fusion or intercentromeric recombination.</title>
        <authorList>
            <person name="Coelho M.A."/>
            <person name="David-Palma M."/>
            <person name="Shea T."/>
            <person name="Bowers K."/>
            <person name="McGinley-Smith S."/>
            <person name="Mohammad A.W."/>
            <person name="Gnirke A."/>
            <person name="Yurkov A.M."/>
            <person name="Nowrousian M."/>
            <person name="Sun S."/>
            <person name="Cuomo C.A."/>
            <person name="Heitman J."/>
        </authorList>
    </citation>
    <scope>NUCLEOTIDE SEQUENCE [LARGE SCALE GENOMIC DNA]</scope>
    <source>
        <strain evidence="8 9">CBS 6074</strain>
    </source>
</reference>
<feature type="binding site" evidence="6">
    <location>
        <position position="246"/>
    </location>
    <ligand>
        <name>D-dopa</name>
        <dbReference type="ChEBI" id="CHEBI:149689"/>
    </ligand>
</feature>
<keyword evidence="4 6" id="KW-0274">FAD</keyword>
<dbReference type="Proteomes" id="UP001355207">
    <property type="component" value="Chromosome 11"/>
</dbReference>
<evidence type="ECO:0000259" key="7">
    <source>
        <dbReference type="Pfam" id="PF01266"/>
    </source>
</evidence>
<dbReference type="SUPFAM" id="SSF51971">
    <property type="entry name" value="Nucleotide-binding domain"/>
    <property type="match status" value="1"/>
</dbReference>
<evidence type="ECO:0000313" key="9">
    <source>
        <dbReference type="Proteomes" id="UP001355207"/>
    </source>
</evidence>
<dbReference type="GeneID" id="91098751"/>
<evidence type="ECO:0000256" key="4">
    <source>
        <dbReference type="ARBA" id="ARBA00022827"/>
    </source>
</evidence>
<gene>
    <name evidence="8" type="ORF">L201_008083</name>
</gene>
<dbReference type="AlphaFoldDB" id="A0AAX4K603"/>
<evidence type="ECO:0000256" key="2">
    <source>
        <dbReference type="ARBA" id="ARBA00006730"/>
    </source>
</evidence>
<protein>
    <recommendedName>
        <fullName evidence="7">FAD dependent oxidoreductase domain-containing protein</fullName>
    </recommendedName>
</protein>
<dbReference type="Gene3D" id="3.30.9.10">
    <property type="entry name" value="D-Amino Acid Oxidase, subunit A, domain 2"/>
    <property type="match status" value="1"/>
</dbReference>
<dbReference type="PANTHER" id="PTHR11530:SF30">
    <property type="entry name" value="FAD DEPENDENT OXIDOREDUCTASE DOMAIN-CONTAINING PROTEIN"/>
    <property type="match status" value="1"/>
</dbReference>
<keyword evidence="5" id="KW-0560">Oxidoreductase</keyword>
<dbReference type="SUPFAM" id="SSF54373">
    <property type="entry name" value="FAD-linked reductases, C-terminal domain"/>
    <property type="match status" value="1"/>
</dbReference>
<dbReference type="GO" id="GO:0003884">
    <property type="term" value="F:D-amino-acid oxidase activity"/>
    <property type="evidence" value="ECO:0007669"/>
    <property type="project" value="InterPro"/>
</dbReference>
<dbReference type="Gene3D" id="3.40.50.720">
    <property type="entry name" value="NAD(P)-binding Rossmann-like Domain"/>
    <property type="match status" value="1"/>
</dbReference>
<dbReference type="GO" id="GO:0019478">
    <property type="term" value="P:D-amino acid catabolic process"/>
    <property type="evidence" value="ECO:0007669"/>
    <property type="project" value="TreeGrafter"/>
</dbReference>
<proteinExistence type="inferred from homology"/>
<evidence type="ECO:0000256" key="3">
    <source>
        <dbReference type="ARBA" id="ARBA00022630"/>
    </source>
</evidence>
<evidence type="ECO:0000256" key="5">
    <source>
        <dbReference type="ARBA" id="ARBA00023002"/>
    </source>
</evidence>
<keyword evidence="9" id="KW-1185">Reference proteome</keyword>